<dbReference type="Proteomes" id="UP000294952">
    <property type="component" value="Unassembled WGS sequence"/>
</dbReference>
<dbReference type="InterPro" id="IPR013022">
    <property type="entry name" value="Xyl_isomerase-like_TIM-brl"/>
</dbReference>
<keyword evidence="4" id="KW-1185">Reference proteome</keyword>
<dbReference type="InterPro" id="IPR050312">
    <property type="entry name" value="IolE/XylAMocC-like"/>
</dbReference>
<comment type="caution">
    <text evidence="2">The sequence shown here is derived from an EMBL/GenBank/DDBJ whole genome shotgun (WGS) entry which is preliminary data.</text>
</comment>
<sequence>MKLAGAPISWGVCEVPGWGHQLPPERVLAEMAGSGLTATELGPEGFLPSDTAELVDTLDRFGLRCVGGFVPVVLFDESHDPADDLAGPLDSLVAAGAGVVVLAAATGADGYDARPELSERQWETLLTNLDRLTEVVAERGLKAVLHPHVGTMVENRAEVDRVLAGSRIPLCLDTGHLLIGGTDPLQLARQVPERVQHCHLKDVDAALAARVQAGELTYTEAVAAGMYVPLGQGDVDIAGIVTALQDSGFDGWYVMEQDTILTGEPEGEGPLADVRASVAFVTGVVAGVTA</sequence>
<dbReference type="RefSeq" id="WP_046364003.1">
    <property type="nucleotide sequence ID" value="NZ_CALTXN010000041.1"/>
</dbReference>
<dbReference type="PATRIC" id="fig|1807.13.peg.4326"/>
<gene>
    <name evidence="3" type="ORF">EUA04_14375</name>
    <name evidence="2" type="ORF">WN67_15865</name>
</gene>
<name>A0A0M2JWN0_9MYCO</name>
<organism evidence="2 4">
    <name type="scientific">Mycolicibacterium obuense</name>
    <dbReference type="NCBI Taxonomy" id="1807"/>
    <lineage>
        <taxon>Bacteria</taxon>
        <taxon>Bacillati</taxon>
        <taxon>Actinomycetota</taxon>
        <taxon>Actinomycetes</taxon>
        <taxon>Mycobacteriales</taxon>
        <taxon>Mycobacteriaceae</taxon>
        <taxon>Mycolicibacterium</taxon>
    </lineage>
</organism>
<dbReference type="PANTHER" id="PTHR12110">
    <property type="entry name" value="HYDROXYPYRUVATE ISOMERASE"/>
    <property type="match status" value="1"/>
</dbReference>
<evidence type="ECO:0000313" key="4">
    <source>
        <dbReference type="Proteomes" id="UP000034150"/>
    </source>
</evidence>
<dbReference type="EMBL" id="LAUZ02000059">
    <property type="protein sequence ID" value="KKF01012.1"/>
    <property type="molecule type" value="Genomic_DNA"/>
</dbReference>
<dbReference type="PANTHER" id="PTHR12110:SF41">
    <property type="entry name" value="INOSOSE DEHYDRATASE"/>
    <property type="match status" value="1"/>
</dbReference>
<evidence type="ECO:0000313" key="3">
    <source>
        <dbReference type="EMBL" id="TDL08607.1"/>
    </source>
</evidence>
<accession>A0A0M2JWN0</accession>
<dbReference type="AlphaFoldDB" id="A0A0M2JWN0"/>
<dbReference type="SUPFAM" id="SSF51658">
    <property type="entry name" value="Xylose isomerase-like"/>
    <property type="match status" value="1"/>
</dbReference>
<dbReference type="STRING" id="1807.MOBUDSM44075_01671"/>
<evidence type="ECO:0000313" key="2">
    <source>
        <dbReference type="EMBL" id="KKF01012.1"/>
    </source>
</evidence>
<proteinExistence type="predicted"/>
<dbReference type="OrthoDB" id="104997at2"/>
<dbReference type="Proteomes" id="UP000034150">
    <property type="component" value="Unassembled WGS sequence"/>
</dbReference>
<dbReference type="Gene3D" id="3.20.20.150">
    <property type="entry name" value="Divalent-metal-dependent TIM barrel enzymes"/>
    <property type="match status" value="1"/>
</dbReference>
<dbReference type="EMBL" id="SDLP01000003">
    <property type="protein sequence ID" value="TDL08607.1"/>
    <property type="molecule type" value="Genomic_DNA"/>
</dbReference>
<protein>
    <submittedName>
        <fullName evidence="2">Inosose dehydratase</fullName>
    </submittedName>
</protein>
<reference evidence="3 5" key="2">
    <citation type="submission" date="2019-01" db="EMBL/GenBank/DDBJ databases">
        <title>High-quality-draft genome sequences of five non-tuberculosis mycobacteriaceae isolated from a nosocomial environment.</title>
        <authorList>
            <person name="Tiago I."/>
            <person name="Alarico S."/>
            <person name="Pereira S.G."/>
            <person name="Coelho C."/>
            <person name="Maranha A."/>
            <person name="Empadinhas N."/>
        </authorList>
    </citation>
    <scope>NUCLEOTIDE SEQUENCE [LARGE SCALE GENOMIC DNA]</scope>
    <source>
        <strain evidence="3 5">22DIII</strain>
    </source>
</reference>
<feature type="domain" description="Xylose isomerase-like TIM barrel" evidence="1">
    <location>
        <begin position="35"/>
        <end position="258"/>
    </location>
</feature>
<dbReference type="Pfam" id="PF01261">
    <property type="entry name" value="AP_endonuc_2"/>
    <property type="match status" value="1"/>
</dbReference>
<reference evidence="2 4" key="1">
    <citation type="submission" date="2015-04" db="EMBL/GenBank/DDBJ databases">
        <title>Genome sequence of Mycobacterium obuense UC1.</title>
        <authorList>
            <person name="Greninger A.L."/>
            <person name="Cunningham G."/>
            <person name="Chiu C.Y."/>
            <person name="Miller S."/>
        </authorList>
    </citation>
    <scope>NUCLEOTIDE SEQUENCE [LARGE SCALE GENOMIC DNA]</scope>
    <source>
        <strain evidence="2 4">UC1</strain>
    </source>
</reference>
<evidence type="ECO:0000259" key="1">
    <source>
        <dbReference type="Pfam" id="PF01261"/>
    </source>
</evidence>
<dbReference type="InterPro" id="IPR036237">
    <property type="entry name" value="Xyl_isomerase-like_sf"/>
</dbReference>
<evidence type="ECO:0000313" key="5">
    <source>
        <dbReference type="Proteomes" id="UP000294952"/>
    </source>
</evidence>